<dbReference type="AlphaFoldDB" id="A0A914A936"/>
<keyword evidence="1" id="KW-0862">Zinc</keyword>
<evidence type="ECO:0000256" key="1">
    <source>
        <dbReference type="PROSITE-ProRule" id="PRU00047"/>
    </source>
</evidence>
<dbReference type="PROSITE" id="PS50158">
    <property type="entry name" value="ZF_CCHC"/>
    <property type="match status" value="1"/>
</dbReference>
<keyword evidence="1" id="KW-0863">Zinc-finger</keyword>
<organism evidence="4 5">
    <name type="scientific">Patiria miniata</name>
    <name type="common">Bat star</name>
    <name type="synonym">Asterina miniata</name>
    <dbReference type="NCBI Taxonomy" id="46514"/>
    <lineage>
        <taxon>Eukaryota</taxon>
        <taxon>Metazoa</taxon>
        <taxon>Echinodermata</taxon>
        <taxon>Eleutherozoa</taxon>
        <taxon>Asterozoa</taxon>
        <taxon>Asteroidea</taxon>
        <taxon>Valvatacea</taxon>
        <taxon>Valvatida</taxon>
        <taxon>Asterinidae</taxon>
        <taxon>Patiria</taxon>
    </lineage>
</organism>
<dbReference type="RefSeq" id="XP_038060355.1">
    <property type="nucleotide sequence ID" value="XM_038204427.1"/>
</dbReference>
<dbReference type="GeneID" id="119731290"/>
<evidence type="ECO:0000259" key="3">
    <source>
        <dbReference type="PROSITE" id="PS50158"/>
    </source>
</evidence>
<dbReference type="InterPro" id="IPR005312">
    <property type="entry name" value="DUF1759"/>
</dbReference>
<proteinExistence type="predicted"/>
<keyword evidence="1" id="KW-0479">Metal-binding</keyword>
<feature type="domain" description="CCHC-type" evidence="3">
    <location>
        <begin position="484"/>
        <end position="497"/>
    </location>
</feature>
<dbReference type="Proteomes" id="UP000887568">
    <property type="component" value="Unplaced"/>
</dbReference>
<feature type="compositionally biased region" description="Basic and acidic residues" evidence="2">
    <location>
        <begin position="178"/>
        <end position="201"/>
    </location>
</feature>
<dbReference type="Gene3D" id="3.10.10.10">
    <property type="entry name" value="HIV Type 1 Reverse Transcriptase, subunit A, domain 1"/>
    <property type="match status" value="1"/>
</dbReference>
<accession>A0A914A936</accession>
<dbReference type="OrthoDB" id="8046937at2759"/>
<dbReference type="EnsemblMetazoa" id="XM_038204427.1">
    <property type="protein sequence ID" value="XP_038060355.1"/>
    <property type="gene ID" value="LOC119731290"/>
</dbReference>
<dbReference type="GO" id="GO:0008270">
    <property type="term" value="F:zinc ion binding"/>
    <property type="evidence" value="ECO:0007669"/>
    <property type="project" value="UniProtKB-KW"/>
</dbReference>
<dbReference type="Pfam" id="PF05380">
    <property type="entry name" value="Peptidase_A17"/>
    <property type="match status" value="1"/>
</dbReference>
<evidence type="ECO:0000313" key="4">
    <source>
        <dbReference type="EnsemblMetazoa" id="XP_038060355.1"/>
    </source>
</evidence>
<protein>
    <recommendedName>
        <fullName evidence="3">CCHC-type domain-containing protein</fullName>
    </recommendedName>
</protein>
<dbReference type="InterPro" id="IPR008042">
    <property type="entry name" value="Retrotrans_Pao"/>
</dbReference>
<dbReference type="PANTHER" id="PTHR47331">
    <property type="entry name" value="PHD-TYPE DOMAIN-CONTAINING PROTEIN"/>
    <property type="match status" value="1"/>
</dbReference>
<dbReference type="Gene3D" id="3.30.70.270">
    <property type="match status" value="1"/>
</dbReference>
<keyword evidence="5" id="KW-1185">Reference proteome</keyword>
<name>A0A914A936_PATMI</name>
<dbReference type="SUPFAM" id="SSF56672">
    <property type="entry name" value="DNA/RNA polymerases"/>
    <property type="match status" value="1"/>
</dbReference>
<dbReference type="OMA" id="NGHIFRH"/>
<feature type="region of interest" description="Disordered" evidence="2">
    <location>
        <begin position="1"/>
        <end position="57"/>
    </location>
</feature>
<dbReference type="InterPro" id="IPR043502">
    <property type="entry name" value="DNA/RNA_pol_sf"/>
</dbReference>
<dbReference type="Pfam" id="PF03564">
    <property type="entry name" value="DUF1759"/>
    <property type="match status" value="1"/>
</dbReference>
<reference evidence="4" key="1">
    <citation type="submission" date="2022-11" db="UniProtKB">
        <authorList>
            <consortium name="EnsemblMetazoa"/>
        </authorList>
    </citation>
    <scope>IDENTIFICATION</scope>
</reference>
<feature type="compositionally biased region" description="Basic and acidic residues" evidence="2">
    <location>
        <begin position="158"/>
        <end position="170"/>
    </location>
</feature>
<evidence type="ECO:0000256" key="2">
    <source>
        <dbReference type="SAM" id="MobiDB-lite"/>
    </source>
</evidence>
<dbReference type="PANTHER" id="PTHR47331:SF1">
    <property type="entry name" value="GAG-LIKE PROTEIN"/>
    <property type="match status" value="1"/>
</dbReference>
<dbReference type="GO" id="GO:0003676">
    <property type="term" value="F:nucleic acid binding"/>
    <property type="evidence" value="ECO:0007669"/>
    <property type="project" value="InterPro"/>
</dbReference>
<feature type="compositionally biased region" description="Low complexity" evidence="2">
    <location>
        <begin position="43"/>
        <end position="57"/>
    </location>
</feature>
<dbReference type="InterPro" id="IPR001878">
    <property type="entry name" value="Znf_CCHC"/>
</dbReference>
<feature type="region of interest" description="Disordered" evidence="2">
    <location>
        <begin position="158"/>
        <end position="202"/>
    </location>
</feature>
<dbReference type="CDD" id="cd01644">
    <property type="entry name" value="RT_pepA17"/>
    <property type="match status" value="1"/>
</dbReference>
<feature type="compositionally biased region" description="Basic and acidic residues" evidence="2">
    <location>
        <begin position="8"/>
        <end position="18"/>
    </location>
</feature>
<dbReference type="InterPro" id="IPR043128">
    <property type="entry name" value="Rev_trsase/Diguanyl_cyclase"/>
</dbReference>
<sequence length="1152" mass="128453">MSTTETGTSRHGESRSASEHGATSDTGGHDDLIRPQDSVSQCRSKVSRTSTSVTGARVKAAARKVALEAEAAMLHQLQALEDEELKLHQRKRHLALQTKLAMAEAEEAVYALNDSNEHCDTFSVHASNNSEVQIATPPQSTPEVVDTSPACQTTKLEFDGMKEPDTKPEAETTVDPNKTSEPDKTVDPVKTAEPDSAHKNSETTVLELVQQGQKQQQRLLEVIQLPKAELLTYDGDPLQYWAFIRSFENSVDNSNLEDSAKLIRLLQYCTGKAKKVIQCCSVMQPLEGYKRAKALLKERFGNNYTIAEAWVNKLTEGSSISPHDKKALREYADDLKTCRETLNAMGYIQEVNTQTVLVTLIEKLPSYLRNRWIKQVRVIRKKNDRSPQIGDLVEFVEDAAEEANDPVYGALSKPKDRYVVTNKNVPKSSVSRYSKGSYTMMTNAKPGNMTCVLCNGSHTLFGCTEFKSKKPEDRFEFARATKLCYNCLRPGHMSNSCTLNRVCSVAGCGKKHTKFLHRIKTIPVGQFTPRTEVTTAPAEPAASVQSGFTDTEVDTSCNVTGVGVMGVALPIVPVKVKAKGSGVCIDTYALLDSGSTSTFCTEELAKRLKLCGQQQQLSLTTLAGANVQTATTVISLTVSGIDCKQPVELPLVYTRRELPIHDANLAKQEDIEKWPHLQGLKLPQVDKGRVQLLIGQDVPEALMPLEVKKGERNAPYATRTELGWSLNGPLGMANKHTATSNFIAADDSLERQLKMFWKLDTTDSIHDDTKGMSVKDKQAIAIWEESVRLTDGHYELAIPFKNYPPHLVDNRTVAERRLFSLGKRLQRDTLLHAKYTEGMQDLINNGYGESVPEEEVHPSNSTVWYLPHHLVYHPKKPDKVCIVFDCASKHVGTSLNDEVLSGPDLTNKLLGVLLRFRQETVALMADVQAMFHQVKVTHEERDVLRYLWWSDGDSSRQPSVYRMTVHPFGGTWSPSCCTFALQRTAEDNRADFQPDTVDTVMRNFYVDDCLKSVASEEKGIQLAQELRSLLARGGFRLTKWVSSNPQVLASIPIEERVKDVKELDLNYEALPTESALGMQWDVELDCFGYKISPSDKPLTRRGILSVCSSIYDPHGFVSPFTLRAKVIIQDLCRRKLGWDESLPSEHLNSWQQ</sequence>
<evidence type="ECO:0000313" key="5">
    <source>
        <dbReference type="Proteomes" id="UP000887568"/>
    </source>
</evidence>